<dbReference type="SUPFAM" id="SSF55874">
    <property type="entry name" value="ATPase domain of HSP90 chaperone/DNA topoisomerase II/histidine kinase"/>
    <property type="match status" value="1"/>
</dbReference>
<proteinExistence type="predicted"/>
<dbReference type="InterPro" id="IPR050398">
    <property type="entry name" value="HssS/ArlS-like"/>
</dbReference>
<keyword evidence="4" id="KW-1003">Cell membrane</keyword>
<evidence type="ECO:0000313" key="17">
    <source>
        <dbReference type="EMBL" id="QHA01626.1"/>
    </source>
</evidence>
<dbReference type="Proteomes" id="UP000430508">
    <property type="component" value="Chromosome"/>
</dbReference>
<dbReference type="InterPro" id="IPR036097">
    <property type="entry name" value="HisK_dim/P_sf"/>
</dbReference>
<dbReference type="FunFam" id="1.10.287.130:FF:000001">
    <property type="entry name" value="Two-component sensor histidine kinase"/>
    <property type="match status" value="1"/>
</dbReference>
<keyword evidence="5" id="KW-0597">Phosphoprotein</keyword>
<dbReference type="Gene3D" id="3.30.565.10">
    <property type="entry name" value="Histidine kinase-like ATPase, C-terminal domain"/>
    <property type="match status" value="1"/>
</dbReference>
<dbReference type="FunFam" id="3.30.565.10:FF:000006">
    <property type="entry name" value="Sensor histidine kinase WalK"/>
    <property type="match status" value="1"/>
</dbReference>
<keyword evidence="11 14" id="KW-1133">Transmembrane helix</keyword>
<keyword evidence="13 14" id="KW-0472">Membrane</keyword>
<evidence type="ECO:0000256" key="10">
    <source>
        <dbReference type="ARBA" id="ARBA00022840"/>
    </source>
</evidence>
<dbReference type="InterPro" id="IPR003660">
    <property type="entry name" value="HAMP_dom"/>
</dbReference>
<evidence type="ECO:0000256" key="12">
    <source>
        <dbReference type="ARBA" id="ARBA00023012"/>
    </source>
</evidence>
<evidence type="ECO:0000256" key="5">
    <source>
        <dbReference type="ARBA" id="ARBA00022553"/>
    </source>
</evidence>
<evidence type="ECO:0000256" key="9">
    <source>
        <dbReference type="ARBA" id="ARBA00022777"/>
    </source>
</evidence>
<dbReference type="CDD" id="cd06225">
    <property type="entry name" value="HAMP"/>
    <property type="match status" value="1"/>
</dbReference>
<name>A0A857DNN0_9FIRM</name>
<dbReference type="InterPro" id="IPR004358">
    <property type="entry name" value="Sig_transdc_His_kin-like_C"/>
</dbReference>
<dbReference type="RefSeq" id="WP_158208589.1">
    <property type="nucleotide sequence ID" value="NZ_CP046996.1"/>
</dbReference>
<keyword evidence="12" id="KW-0902">Two-component regulatory system</keyword>
<dbReference type="SMART" id="SM00387">
    <property type="entry name" value="HATPase_c"/>
    <property type="match status" value="1"/>
</dbReference>
<evidence type="ECO:0000256" key="1">
    <source>
        <dbReference type="ARBA" id="ARBA00000085"/>
    </source>
</evidence>
<evidence type="ECO:0000256" key="13">
    <source>
        <dbReference type="ARBA" id="ARBA00023136"/>
    </source>
</evidence>
<dbReference type="InterPro" id="IPR003661">
    <property type="entry name" value="HisK_dim/P_dom"/>
</dbReference>
<keyword evidence="6" id="KW-0808">Transferase</keyword>
<dbReference type="Gene3D" id="1.10.287.130">
    <property type="match status" value="1"/>
</dbReference>
<dbReference type="Gene3D" id="6.10.340.10">
    <property type="match status" value="1"/>
</dbReference>
<dbReference type="Pfam" id="PF00672">
    <property type="entry name" value="HAMP"/>
    <property type="match status" value="1"/>
</dbReference>
<reference evidence="17 18" key="1">
    <citation type="submission" date="2019-12" db="EMBL/GenBank/DDBJ databases">
        <title>Sequence classification of anaerobic respiratory reductive dehalogenases: First we see many, then we see few.</title>
        <authorList>
            <person name="Molenda O."/>
            <person name="Puentes Jacome L.A."/>
            <person name="Cao X."/>
            <person name="Nesbo C.L."/>
            <person name="Tang S."/>
            <person name="Morson N."/>
            <person name="Patron J."/>
            <person name="Lomheim L."/>
            <person name="Wishart D.S."/>
            <person name="Edwards E.A."/>
        </authorList>
    </citation>
    <scope>NUCLEOTIDE SEQUENCE [LARGE SCALE GENOMIC DNA]</scope>
    <source>
        <strain evidence="17 18">12DCA</strain>
    </source>
</reference>
<dbReference type="PROSITE" id="PS50109">
    <property type="entry name" value="HIS_KIN"/>
    <property type="match status" value="1"/>
</dbReference>
<evidence type="ECO:0000256" key="8">
    <source>
        <dbReference type="ARBA" id="ARBA00022741"/>
    </source>
</evidence>
<evidence type="ECO:0000256" key="14">
    <source>
        <dbReference type="SAM" id="Phobius"/>
    </source>
</evidence>
<evidence type="ECO:0000256" key="4">
    <source>
        <dbReference type="ARBA" id="ARBA00022475"/>
    </source>
</evidence>
<dbReference type="PRINTS" id="PR00344">
    <property type="entry name" value="BCTRLSENSOR"/>
</dbReference>
<dbReference type="AlphaFoldDB" id="A0A857DNN0"/>
<keyword evidence="8" id="KW-0547">Nucleotide-binding</keyword>
<dbReference type="EC" id="2.7.13.3" evidence="3"/>
<gene>
    <name evidence="17" type="ORF">GQ588_13745</name>
</gene>
<dbReference type="PROSITE" id="PS50885">
    <property type="entry name" value="HAMP"/>
    <property type="match status" value="1"/>
</dbReference>
<evidence type="ECO:0000256" key="2">
    <source>
        <dbReference type="ARBA" id="ARBA00004651"/>
    </source>
</evidence>
<dbReference type="GO" id="GO:0000155">
    <property type="term" value="F:phosphorelay sensor kinase activity"/>
    <property type="evidence" value="ECO:0007669"/>
    <property type="project" value="InterPro"/>
</dbReference>
<dbReference type="Pfam" id="PF02518">
    <property type="entry name" value="HATPase_c"/>
    <property type="match status" value="1"/>
</dbReference>
<feature type="transmembrane region" description="Helical" evidence="14">
    <location>
        <begin position="15"/>
        <end position="33"/>
    </location>
</feature>
<keyword evidence="9" id="KW-0418">Kinase</keyword>
<dbReference type="EMBL" id="CP046996">
    <property type="protein sequence ID" value="QHA01626.1"/>
    <property type="molecule type" value="Genomic_DNA"/>
</dbReference>
<dbReference type="GO" id="GO:0005524">
    <property type="term" value="F:ATP binding"/>
    <property type="evidence" value="ECO:0007669"/>
    <property type="project" value="UniProtKB-KW"/>
</dbReference>
<dbReference type="CDD" id="cd00082">
    <property type="entry name" value="HisKA"/>
    <property type="match status" value="1"/>
</dbReference>
<sequence length="474" mass="53750">MKTKNKADKRISKNILKVIFFPVYLFMLLYAFIQEKIAYSIRLKLSLRYTGILLRTVLGAGLIVILVYGGFRIQGTVKQDYLEIQKILSMASSGFSELETYSREHQTPLRIYESNQQTLMATDQNLREYGSEYWLGLAKDQGNIYVSINRDFEIAGISGRMIIFSNIQDEITDILFIARIMLFVFVPSLFLALIAIALSGRGIFEPIGEMTQTVKGISEQNLNLRLNVGGSKNELKELALTFNEMMNRIEDQYNRQKQFVSDASHELRTPIAVIQGYAVMLDRWGKNDQEVLQESITAIKNEAGNMQELIDKLLFLARHDNSTLAYQKEEFSLTEMLLEVIKETQIIDSGHQINDELNQEISMFGDRNLMKQACRIFMDNAMKYTPAGGQITVCLSKEGESIAISIKDTGAGMTNEELKHIFDRFYRSDQSRTKDRGGYGLGLAIAKIIILGHNGRITVRSKVGEGSEFIILLS</sequence>
<dbReference type="InterPro" id="IPR003594">
    <property type="entry name" value="HATPase_dom"/>
</dbReference>
<dbReference type="SUPFAM" id="SSF47384">
    <property type="entry name" value="Homodimeric domain of signal transducing histidine kinase"/>
    <property type="match status" value="1"/>
</dbReference>
<evidence type="ECO:0000259" key="16">
    <source>
        <dbReference type="PROSITE" id="PS50885"/>
    </source>
</evidence>
<keyword evidence="10" id="KW-0067">ATP-binding</keyword>
<evidence type="ECO:0000259" key="15">
    <source>
        <dbReference type="PROSITE" id="PS50109"/>
    </source>
</evidence>
<dbReference type="Pfam" id="PF00512">
    <property type="entry name" value="HisKA"/>
    <property type="match status" value="1"/>
</dbReference>
<evidence type="ECO:0000256" key="6">
    <source>
        <dbReference type="ARBA" id="ARBA00022679"/>
    </source>
</evidence>
<accession>A0A857DNN0</accession>
<dbReference type="InterPro" id="IPR036890">
    <property type="entry name" value="HATPase_C_sf"/>
</dbReference>
<dbReference type="SUPFAM" id="SSF158472">
    <property type="entry name" value="HAMP domain-like"/>
    <property type="match status" value="1"/>
</dbReference>
<dbReference type="SMART" id="SM00388">
    <property type="entry name" value="HisKA"/>
    <property type="match status" value="1"/>
</dbReference>
<comment type="catalytic activity">
    <reaction evidence="1">
        <text>ATP + protein L-histidine = ADP + protein N-phospho-L-histidine.</text>
        <dbReference type="EC" id="2.7.13.3"/>
    </reaction>
</comment>
<dbReference type="PANTHER" id="PTHR45528">
    <property type="entry name" value="SENSOR HISTIDINE KINASE CPXA"/>
    <property type="match status" value="1"/>
</dbReference>
<evidence type="ECO:0000256" key="3">
    <source>
        <dbReference type="ARBA" id="ARBA00012438"/>
    </source>
</evidence>
<feature type="transmembrane region" description="Helical" evidence="14">
    <location>
        <begin position="53"/>
        <end position="71"/>
    </location>
</feature>
<protein>
    <recommendedName>
        <fullName evidence="3">histidine kinase</fullName>
        <ecNumber evidence="3">2.7.13.3</ecNumber>
    </recommendedName>
</protein>
<feature type="transmembrane region" description="Helical" evidence="14">
    <location>
        <begin position="174"/>
        <end position="198"/>
    </location>
</feature>
<feature type="domain" description="HAMP" evidence="16">
    <location>
        <begin position="201"/>
        <end position="254"/>
    </location>
</feature>
<comment type="subcellular location">
    <subcellularLocation>
        <location evidence="2">Cell membrane</location>
        <topology evidence="2">Multi-pass membrane protein</topology>
    </subcellularLocation>
</comment>
<evidence type="ECO:0000256" key="11">
    <source>
        <dbReference type="ARBA" id="ARBA00022989"/>
    </source>
</evidence>
<evidence type="ECO:0000313" key="18">
    <source>
        <dbReference type="Proteomes" id="UP000430508"/>
    </source>
</evidence>
<feature type="domain" description="Histidine kinase" evidence="15">
    <location>
        <begin position="262"/>
        <end position="474"/>
    </location>
</feature>
<dbReference type="CDD" id="cd00075">
    <property type="entry name" value="HATPase"/>
    <property type="match status" value="1"/>
</dbReference>
<organism evidence="17 18">
    <name type="scientific">Dehalobacter restrictus</name>
    <dbReference type="NCBI Taxonomy" id="55583"/>
    <lineage>
        <taxon>Bacteria</taxon>
        <taxon>Bacillati</taxon>
        <taxon>Bacillota</taxon>
        <taxon>Clostridia</taxon>
        <taxon>Eubacteriales</taxon>
        <taxon>Desulfitobacteriaceae</taxon>
        <taxon>Dehalobacter</taxon>
    </lineage>
</organism>
<dbReference type="SMART" id="SM00304">
    <property type="entry name" value="HAMP"/>
    <property type="match status" value="1"/>
</dbReference>
<dbReference type="PANTHER" id="PTHR45528:SF1">
    <property type="entry name" value="SENSOR HISTIDINE KINASE CPXA"/>
    <property type="match status" value="1"/>
</dbReference>
<keyword evidence="7 14" id="KW-0812">Transmembrane</keyword>
<evidence type="ECO:0000256" key="7">
    <source>
        <dbReference type="ARBA" id="ARBA00022692"/>
    </source>
</evidence>
<dbReference type="InterPro" id="IPR005467">
    <property type="entry name" value="His_kinase_dom"/>
</dbReference>
<dbReference type="GO" id="GO:0005886">
    <property type="term" value="C:plasma membrane"/>
    <property type="evidence" value="ECO:0007669"/>
    <property type="project" value="UniProtKB-SubCell"/>
</dbReference>